<dbReference type="STRING" id="1428644.BIV57_22165"/>
<comment type="caution">
    <text evidence="6">The sequence shown here is derived from an EMBL/GenBank/DDBJ whole genome shotgun (WGS) entry which is preliminary data.</text>
</comment>
<dbReference type="Pfam" id="PF12833">
    <property type="entry name" value="HTH_18"/>
    <property type="match status" value="1"/>
</dbReference>
<dbReference type="InterPro" id="IPR046532">
    <property type="entry name" value="DUF6597"/>
</dbReference>
<dbReference type="PANTHER" id="PTHR46796:SF15">
    <property type="entry name" value="BLL1074 PROTEIN"/>
    <property type="match status" value="1"/>
</dbReference>
<feature type="region of interest" description="Disordered" evidence="4">
    <location>
        <begin position="1"/>
        <end position="33"/>
    </location>
</feature>
<dbReference type="SMART" id="SM00342">
    <property type="entry name" value="HTH_ARAC"/>
    <property type="match status" value="1"/>
</dbReference>
<dbReference type="EMBL" id="MLCF01000162">
    <property type="protein sequence ID" value="OIV35354.1"/>
    <property type="molecule type" value="Genomic_DNA"/>
</dbReference>
<evidence type="ECO:0000256" key="1">
    <source>
        <dbReference type="ARBA" id="ARBA00023015"/>
    </source>
</evidence>
<evidence type="ECO:0000259" key="5">
    <source>
        <dbReference type="PROSITE" id="PS01124"/>
    </source>
</evidence>
<keyword evidence="2" id="KW-0238">DNA-binding</keyword>
<gene>
    <name evidence="6" type="ORF">BIV57_22165</name>
</gene>
<keyword evidence="7" id="KW-1185">Reference proteome</keyword>
<dbReference type="Gene3D" id="1.10.10.60">
    <property type="entry name" value="Homeodomain-like"/>
    <property type="match status" value="1"/>
</dbReference>
<dbReference type="Pfam" id="PF20240">
    <property type="entry name" value="DUF6597"/>
    <property type="match status" value="1"/>
</dbReference>
<organism evidence="6 7">
    <name type="scientific">Mangrovactinospora gilvigrisea</name>
    <dbReference type="NCBI Taxonomy" id="1428644"/>
    <lineage>
        <taxon>Bacteria</taxon>
        <taxon>Bacillati</taxon>
        <taxon>Actinomycetota</taxon>
        <taxon>Actinomycetes</taxon>
        <taxon>Kitasatosporales</taxon>
        <taxon>Streptomycetaceae</taxon>
        <taxon>Mangrovactinospora</taxon>
    </lineage>
</organism>
<dbReference type="PANTHER" id="PTHR46796">
    <property type="entry name" value="HTH-TYPE TRANSCRIPTIONAL ACTIVATOR RHAS-RELATED"/>
    <property type="match status" value="1"/>
</dbReference>
<dbReference type="SUPFAM" id="SSF46689">
    <property type="entry name" value="Homeodomain-like"/>
    <property type="match status" value="1"/>
</dbReference>
<name>A0A1J7C6T1_9ACTN</name>
<proteinExistence type="predicted"/>
<accession>A0A1J7C6T1</accession>
<evidence type="ECO:0000256" key="4">
    <source>
        <dbReference type="SAM" id="MobiDB-lite"/>
    </source>
</evidence>
<keyword evidence="1" id="KW-0805">Transcription regulation</keyword>
<evidence type="ECO:0000256" key="3">
    <source>
        <dbReference type="ARBA" id="ARBA00023163"/>
    </source>
</evidence>
<protein>
    <recommendedName>
        <fullName evidence="5">HTH araC/xylS-type domain-containing protein</fullName>
    </recommendedName>
</protein>
<dbReference type="GO" id="GO:0043565">
    <property type="term" value="F:sequence-specific DNA binding"/>
    <property type="evidence" value="ECO:0007669"/>
    <property type="project" value="InterPro"/>
</dbReference>
<dbReference type="InterPro" id="IPR050204">
    <property type="entry name" value="AraC_XylS_family_regulators"/>
</dbReference>
<evidence type="ECO:0000256" key="2">
    <source>
        <dbReference type="ARBA" id="ARBA00023125"/>
    </source>
</evidence>
<dbReference type="InterPro" id="IPR018060">
    <property type="entry name" value="HTH_AraC"/>
</dbReference>
<dbReference type="PROSITE" id="PS01124">
    <property type="entry name" value="HTH_ARAC_FAMILY_2"/>
    <property type="match status" value="1"/>
</dbReference>
<dbReference type="InterPro" id="IPR009057">
    <property type="entry name" value="Homeodomain-like_sf"/>
</dbReference>
<dbReference type="AlphaFoldDB" id="A0A1J7C6T1"/>
<keyword evidence="3" id="KW-0804">Transcription</keyword>
<dbReference type="GO" id="GO:0003700">
    <property type="term" value="F:DNA-binding transcription factor activity"/>
    <property type="evidence" value="ECO:0007669"/>
    <property type="project" value="InterPro"/>
</dbReference>
<dbReference type="RefSeq" id="WP_071658710.1">
    <property type="nucleotide sequence ID" value="NZ_MLCF01000162.1"/>
</dbReference>
<evidence type="ECO:0000313" key="6">
    <source>
        <dbReference type="EMBL" id="OIV35354.1"/>
    </source>
</evidence>
<sequence>MGSTLPSSAAGGLEGTRQPAGGDATVGAGGPLRPAWRGGAHGRYALRRMPPSADLAHAVERFWVTEWDLTALPDPVHTVEVLPHPVVNIFFTAGEAGFAGPGIERFAYPLEGRGRVFGVKLRPGAGFPLGRIPLHRLADATLPLAAVLGPDAGTEDVTARILAVPPGPASDAAQLAIAEAFLRPRIAALAADPNAELVNGLVHRLLFGDRRTLRVQDAAREAGLSMRGLQRLFARYVGVPPKQVLLRYRLHEAADRIAAGPVRDWAALADEMGYADQSHFVRDFARAVGVTPTAYAAECAADRLAASDAAPGLPVP</sequence>
<reference evidence="6 7" key="1">
    <citation type="submission" date="2016-10" db="EMBL/GenBank/DDBJ databases">
        <title>Genome sequence of Streptomyces gilvigriseus MUSC 26.</title>
        <authorList>
            <person name="Lee L.-H."/>
            <person name="Ser H.-L."/>
        </authorList>
    </citation>
    <scope>NUCLEOTIDE SEQUENCE [LARGE SCALE GENOMIC DNA]</scope>
    <source>
        <strain evidence="6 7">MUSC 26</strain>
    </source>
</reference>
<evidence type="ECO:0000313" key="7">
    <source>
        <dbReference type="Proteomes" id="UP000243342"/>
    </source>
</evidence>
<feature type="domain" description="HTH araC/xylS-type" evidence="5">
    <location>
        <begin position="199"/>
        <end position="298"/>
    </location>
</feature>
<dbReference type="Proteomes" id="UP000243342">
    <property type="component" value="Unassembled WGS sequence"/>
</dbReference>